<dbReference type="PANTHER" id="PTHR43527">
    <property type="entry name" value="4-DIPHOSPHOCYTIDYL-2-C-METHYL-D-ERYTHRITOL KINASE, CHLOROPLASTIC"/>
    <property type="match status" value="1"/>
</dbReference>
<evidence type="ECO:0000256" key="6">
    <source>
        <dbReference type="ARBA" id="ARBA00022777"/>
    </source>
</evidence>
<dbReference type="InterPro" id="IPR006204">
    <property type="entry name" value="GHMP_kinase_N_dom"/>
</dbReference>
<dbReference type="GO" id="GO:0019288">
    <property type="term" value="P:isopentenyl diphosphate biosynthetic process, methylerythritol 4-phosphate pathway"/>
    <property type="evidence" value="ECO:0007669"/>
    <property type="project" value="UniProtKB-UniRule"/>
</dbReference>
<comment type="catalytic activity">
    <reaction evidence="10">
        <text>4-CDP-2-C-methyl-D-erythritol + ATP = 4-CDP-2-C-methyl-D-erythritol 2-phosphate + ADP + H(+)</text>
        <dbReference type="Rhea" id="RHEA:18437"/>
        <dbReference type="ChEBI" id="CHEBI:15378"/>
        <dbReference type="ChEBI" id="CHEBI:30616"/>
        <dbReference type="ChEBI" id="CHEBI:57823"/>
        <dbReference type="ChEBI" id="CHEBI:57919"/>
        <dbReference type="ChEBI" id="CHEBI:456216"/>
        <dbReference type="EC" id="2.7.1.148"/>
    </reaction>
</comment>
<evidence type="ECO:0000256" key="1">
    <source>
        <dbReference type="ARBA" id="ARBA00009684"/>
    </source>
</evidence>
<proteinExistence type="inferred from homology"/>
<evidence type="ECO:0000259" key="12">
    <source>
        <dbReference type="Pfam" id="PF08544"/>
    </source>
</evidence>
<evidence type="ECO:0000256" key="8">
    <source>
        <dbReference type="ARBA" id="ARBA00023229"/>
    </source>
</evidence>
<dbReference type="SUPFAM" id="SSF55060">
    <property type="entry name" value="GHMP Kinase, C-terminal domain"/>
    <property type="match status" value="1"/>
</dbReference>
<feature type="binding site" evidence="10">
    <location>
        <begin position="115"/>
        <end position="125"/>
    </location>
    <ligand>
        <name>ATP</name>
        <dbReference type="ChEBI" id="CHEBI:30616"/>
    </ligand>
</feature>
<dbReference type="OrthoDB" id="9809438at2"/>
<comment type="pathway">
    <text evidence="10">Isoprenoid biosynthesis; isopentenyl diphosphate biosynthesis via DXP pathway; isopentenyl diphosphate from 1-deoxy-D-xylulose 5-phosphate: step 3/6.</text>
</comment>
<dbReference type="GO" id="GO:0005524">
    <property type="term" value="F:ATP binding"/>
    <property type="evidence" value="ECO:0007669"/>
    <property type="project" value="UniProtKB-UniRule"/>
</dbReference>
<protein>
    <recommendedName>
        <fullName evidence="3 10">4-diphosphocytidyl-2-C-methyl-D-erythritol kinase</fullName>
        <shortName evidence="10">CMK</shortName>
        <ecNumber evidence="2 10">2.7.1.148</ecNumber>
    </recommendedName>
    <alternativeName>
        <fullName evidence="9 10">4-(cytidine-5'-diphospho)-2-C-methyl-D-erythritol kinase</fullName>
    </alternativeName>
</protein>
<feature type="domain" description="GHMP kinase N-terminal" evidence="11">
    <location>
        <begin position="83"/>
        <end position="163"/>
    </location>
</feature>
<dbReference type="AlphaFoldDB" id="A0A1H2WAD6"/>
<keyword evidence="8 10" id="KW-0414">Isoprene biosynthesis</keyword>
<evidence type="ECO:0000256" key="3">
    <source>
        <dbReference type="ARBA" id="ARBA00017473"/>
    </source>
</evidence>
<dbReference type="RefSeq" id="WP_092680581.1">
    <property type="nucleotide sequence ID" value="NZ_FNMZ01000002.1"/>
</dbReference>
<comment type="function">
    <text evidence="10">Catalyzes the phosphorylation of the position 2 hydroxy group of 4-diphosphocytidyl-2C-methyl-D-erythritol.</text>
</comment>
<dbReference type="Pfam" id="PF00288">
    <property type="entry name" value="GHMP_kinases_N"/>
    <property type="match status" value="1"/>
</dbReference>
<evidence type="ECO:0000313" key="14">
    <source>
        <dbReference type="Proteomes" id="UP000199118"/>
    </source>
</evidence>
<keyword evidence="6 10" id="KW-0418">Kinase</keyword>
<dbReference type="PANTHER" id="PTHR43527:SF2">
    <property type="entry name" value="4-DIPHOSPHOCYTIDYL-2-C-METHYL-D-ERYTHRITOL KINASE, CHLOROPLASTIC"/>
    <property type="match status" value="1"/>
</dbReference>
<dbReference type="GO" id="GO:0050515">
    <property type="term" value="F:4-(cytidine 5'-diphospho)-2-C-methyl-D-erythritol kinase activity"/>
    <property type="evidence" value="ECO:0007669"/>
    <property type="project" value="UniProtKB-UniRule"/>
</dbReference>
<keyword evidence="7 10" id="KW-0067">ATP-binding</keyword>
<accession>A0A1H2WAD6</accession>
<keyword evidence="14" id="KW-1185">Reference proteome</keyword>
<evidence type="ECO:0000259" key="11">
    <source>
        <dbReference type="Pfam" id="PF00288"/>
    </source>
</evidence>
<dbReference type="Proteomes" id="UP000199118">
    <property type="component" value="Unassembled WGS sequence"/>
</dbReference>
<feature type="active site" evidence="10">
    <location>
        <position position="26"/>
    </location>
</feature>
<dbReference type="InterPro" id="IPR013750">
    <property type="entry name" value="GHMP_kinase_C_dom"/>
</dbReference>
<evidence type="ECO:0000256" key="4">
    <source>
        <dbReference type="ARBA" id="ARBA00022679"/>
    </source>
</evidence>
<evidence type="ECO:0000256" key="9">
    <source>
        <dbReference type="ARBA" id="ARBA00032554"/>
    </source>
</evidence>
<evidence type="ECO:0000256" key="2">
    <source>
        <dbReference type="ARBA" id="ARBA00012052"/>
    </source>
</evidence>
<dbReference type="Gene3D" id="3.30.70.890">
    <property type="entry name" value="GHMP kinase, C-terminal domain"/>
    <property type="match status" value="1"/>
</dbReference>
<organism evidence="13 14">
    <name type="scientific">Albimonas donghaensis</name>
    <dbReference type="NCBI Taxonomy" id="356660"/>
    <lineage>
        <taxon>Bacteria</taxon>
        <taxon>Pseudomonadati</taxon>
        <taxon>Pseudomonadota</taxon>
        <taxon>Alphaproteobacteria</taxon>
        <taxon>Rhodobacterales</taxon>
        <taxon>Paracoccaceae</taxon>
        <taxon>Albimonas</taxon>
    </lineage>
</organism>
<dbReference type="GO" id="GO:0016114">
    <property type="term" value="P:terpenoid biosynthetic process"/>
    <property type="evidence" value="ECO:0007669"/>
    <property type="project" value="UniProtKB-UniRule"/>
</dbReference>
<sequence>MAAEAAAGTRAEARGGAAWSEPARAKVNLHLHVLGRRPDGLHLLDSLVVFPDIADLLEAEPARALSLSLDGPFGAGLSAGADNLVIAAAEALAARAAREGAQPAGAALRLVKRLPVASGIGGGSADAAAALRLLNRMWGLDYPRSVLAEIGLGLGADIPVCVHAPRALVMSGIGEVLSPAPALPRFWLVLANPGVATPTGAVFGRLAHRDGRAAAWAAEGYADAAALVAALAGTSNMLEAPAREVTPQVGATLDALAAAPGVLQARMSGSGATCFGLFAREKPALAAAQALREAGMWAEAGAVAPTPAPAPIR</sequence>
<feature type="active site" evidence="10">
    <location>
        <position position="157"/>
    </location>
</feature>
<dbReference type="InterPro" id="IPR020568">
    <property type="entry name" value="Ribosomal_Su5_D2-typ_SF"/>
</dbReference>
<evidence type="ECO:0000256" key="10">
    <source>
        <dbReference type="HAMAP-Rule" id="MF_00061"/>
    </source>
</evidence>
<dbReference type="PIRSF" id="PIRSF010376">
    <property type="entry name" value="IspE"/>
    <property type="match status" value="1"/>
</dbReference>
<reference evidence="13 14" key="1">
    <citation type="submission" date="2016-10" db="EMBL/GenBank/DDBJ databases">
        <authorList>
            <person name="de Groot N.N."/>
        </authorList>
    </citation>
    <scope>NUCLEOTIDE SEQUENCE [LARGE SCALE GENOMIC DNA]</scope>
    <source>
        <strain evidence="13 14">DSM 17890</strain>
    </source>
</reference>
<keyword evidence="5 10" id="KW-0547">Nucleotide-binding</keyword>
<dbReference type="EMBL" id="FNMZ01000002">
    <property type="protein sequence ID" value="SDW77487.1"/>
    <property type="molecule type" value="Genomic_DNA"/>
</dbReference>
<keyword evidence="4 10" id="KW-0808">Transferase</keyword>
<dbReference type="InterPro" id="IPR036554">
    <property type="entry name" value="GHMP_kinase_C_sf"/>
</dbReference>
<dbReference type="Gene3D" id="3.30.230.10">
    <property type="match status" value="1"/>
</dbReference>
<evidence type="ECO:0000256" key="7">
    <source>
        <dbReference type="ARBA" id="ARBA00022840"/>
    </source>
</evidence>
<gene>
    <name evidence="10" type="primary">ispE</name>
    <name evidence="13" type="ORF">SAMN05444336_102314</name>
</gene>
<dbReference type="UniPathway" id="UPA00056">
    <property type="reaction ID" value="UER00094"/>
</dbReference>
<dbReference type="SUPFAM" id="SSF54211">
    <property type="entry name" value="Ribosomal protein S5 domain 2-like"/>
    <property type="match status" value="1"/>
</dbReference>
<dbReference type="NCBIfam" id="TIGR00154">
    <property type="entry name" value="ispE"/>
    <property type="match status" value="1"/>
</dbReference>
<evidence type="ECO:0000313" key="13">
    <source>
        <dbReference type="EMBL" id="SDW77487.1"/>
    </source>
</evidence>
<evidence type="ECO:0000256" key="5">
    <source>
        <dbReference type="ARBA" id="ARBA00022741"/>
    </source>
</evidence>
<dbReference type="InterPro" id="IPR014721">
    <property type="entry name" value="Ribsml_uS5_D2-typ_fold_subgr"/>
</dbReference>
<dbReference type="STRING" id="356660.SAMN05444336_102314"/>
<feature type="domain" description="GHMP kinase C-terminal" evidence="12">
    <location>
        <begin position="229"/>
        <end position="294"/>
    </location>
</feature>
<dbReference type="InterPro" id="IPR004424">
    <property type="entry name" value="IspE"/>
</dbReference>
<name>A0A1H2WAD6_9RHOB</name>
<dbReference type="HAMAP" id="MF_00061">
    <property type="entry name" value="IspE"/>
    <property type="match status" value="1"/>
</dbReference>
<dbReference type="EC" id="2.7.1.148" evidence="2 10"/>
<dbReference type="NCBIfam" id="NF011202">
    <property type="entry name" value="PRK14608.1"/>
    <property type="match status" value="1"/>
</dbReference>
<dbReference type="Pfam" id="PF08544">
    <property type="entry name" value="GHMP_kinases_C"/>
    <property type="match status" value="1"/>
</dbReference>
<comment type="similarity">
    <text evidence="1 10">Belongs to the GHMP kinase family. IspE subfamily.</text>
</comment>